<accession>A0ABZ2HFA3</accession>
<dbReference type="InterPro" id="IPR029062">
    <property type="entry name" value="Class_I_gatase-like"/>
</dbReference>
<dbReference type="InterPro" id="IPR018060">
    <property type="entry name" value="HTH_AraC"/>
</dbReference>
<sequence length="328" mass="36552">MTEHEHAPKRYVFLLIPGYSMLGFTCALEALSLANRHSSGKQFYEWRLLSADGKPARAWNGVTVEVDGGLETLSRENTLVVCAGEQAVEGSTRDVLAWLRRETRKGISFGALSSGTYTLALAGLIAGKRVTTHWEYVDALTEALPQVSMQDTIYSVDGRVFSCAGGASSMDLMLHLIEEDYGLKLVEWVAEQMVYTAPRDQDHAQRLTLPSRFARGNRKVIRAIEIMRNTIEDPLKLSEIAAEIGVSVRQLERLFQSVLNTSPSRYYITTRLEKARHLLRQTDMSVTEISVLCGFASPTHFSRAYRKVYSVPPSKEPGAARVPSRPPD</sequence>
<keyword evidence="2" id="KW-0238">DNA-binding</keyword>
<reference evidence="6 7" key="1">
    <citation type="submission" date="2023-10" db="EMBL/GenBank/DDBJ databases">
        <title>Roseovarius strain S88 nov., isolated from a marine algae.</title>
        <authorList>
            <person name="Lee M.W."/>
            <person name="Lee J.K."/>
            <person name="Kim J.M."/>
            <person name="Choi D.G."/>
            <person name="Baek J.H."/>
            <person name="Bayburt H."/>
            <person name="Jung J.J."/>
            <person name="Han D.M."/>
            <person name="Jeon C.O."/>
        </authorList>
    </citation>
    <scope>NUCLEOTIDE SEQUENCE [LARGE SCALE GENOMIC DNA]</scope>
    <source>
        <strain evidence="6 7">S88</strain>
    </source>
</reference>
<evidence type="ECO:0000256" key="1">
    <source>
        <dbReference type="ARBA" id="ARBA00023015"/>
    </source>
</evidence>
<name>A0ABZ2HFA3_9RHOB</name>
<dbReference type="CDD" id="cd03136">
    <property type="entry name" value="GATase1_AraC_ArgR_like"/>
    <property type="match status" value="1"/>
</dbReference>
<keyword evidence="1" id="KW-0805">Transcription regulation</keyword>
<dbReference type="PANTHER" id="PTHR43130:SF3">
    <property type="entry name" value="HTH-TYPE TRANSCRIPTIONAL REGULATOR RV1931C"/>
    <property type="match status" value="1"/>
</dbReference>
<dbReference type="EMBL" id="CP146069">
    <property type="protein sequence ID" value="WWR46689.1"/>
    <property type="molecule type" value="Genomic_DNA"/>
</dbReference>
<dbReference type="InterPro" id="IPR002818">
    <property type="entry name" value="DJ-1/PfpI"/>
</dbReference>
<dbReference type="Gene3D" id="1.10.10.60">
    <property type="entry name" value="Homeodomain-like"/>
    <property type="match status" value="2"/>
</dbReference>
<evidence type="ECO:0000256" key="3">
    <source>
        <dbReference type="ARBA" id="ARBA00023163"/>
    </source>
</evidence>
<dbReference type="InterPro" id="IPR052158">
    <property type="entry name" value="INH-QAR"/>
</dbReference>
<dbReference type="RefSeq" id="WP_338549535.1">
    <property type="nucleotide sequence ID" value="NZ_CP146069.1"/>
</dbReference>
<dbReference type="SMART" id="SM00342">
    <property type="entry name" value="HTH_ARAC"/>
    <property type="match status" value="1"/>
</dbReference>
<dbReference type="PROSITE" id="PS01124">
    <property type="entry name" value="HTH_ARAC_FAMILY_2"/>
    <property type="match status" value="1"/>
</dbReference>
<dbReference type="SUPFAM" id="SSF52317">
    <property type="entry name" value="Class I glutamine amidotransferase-like"/>
    <property type="match status" value="1"/>
</dbReference>
<dbReference type="Proteomes" id="UP001364156">
    <property type="component" value="Chromosome"/>
</dbReference>
<evidence type="ECO:0000256" key="2">
    <source>
        <dbReference type="ARBA" id="ARBA00023125"/>
    </source>
</evidence>
<keyword evidence="4" id="KW-0812">Transmembrane</keyword>
<feature type="domain" description="HTH araC/xylS-type" evidence="5">
    <location>
        <begin position="221"/>
        <end position="319"/>
    </location>
</feature>
<keyword evidence="4" id="KW-0472">Membrane</keyword>
<dbReference type="Pfam" id="PF12833">
    <property type="entry name" value="HTH_18"/>
    <property type="match status" value="1"/>
</dbReference>
<feature type="transmembrane region" description="Helical" evidence="4">
    <location>
        <begin position="12"/>
        <end position="34"/>
    </location>
</feature>
<evidence type="ECO:0000313" key="6">
    <source>
        <dbReference type="EMBL" id="WWR46689.1"/>
    </source>
</evidence>
<evidence type="ECO:0000313" key="7">
    <source>
        <dbReference type="Proteomes" id="UP001364156"/>
    </source>
</evidence>
<dbReference type="Gene3D" id="3.40.50.880">
    <property type="match status" value="1"/>
</dbReference>
<gene>
    <name evidence="6" type="ORF">RZ517_00425</name>
</gene>
<dbReference type="PANTHER" id="PTHR43130">
    <property type="entry name" value="ARAC-FAMILY TRANSCRIPTIONAL REGULATOR"/>
    <property type="match status" value="1"/>
</dbReference>
<proteinExistence type="predicted"/>
<dbReference type="InterPro" id="IPR009057">
    <property type="entry name" value="Homeodomain-like_sf"/>
</dbReference>
<keyword evidence="4" id="KW-1133">Transmembrane helix</keyword>
<evidence type="ECO:0000259" key="5">
    <source>
        <dbReference type="PROSITE" id="PS01124"/>
    </source>
</evidence>
<dbReference type="InterPro" id="IPR018062">
    <property type="entry name" value="HTH_AraC-typ_CS"/>
</dbReference>
<keyword evidence="3" id="KW-0804">Transcription</keyword>
<dbReference type="PROSITE" id="PS00041">
    <property type="entry name" value="HTH_ARAC_FAMILY_1"/>
    <property type="match status" value="1"/>
</dbReference>
<dbReference type="Pfam" id="PF01965">
    <property type="entry name" value="DJ-1_PfpI"/>
    <property type="match status" value="1"/>
</dbReference>
<evidence type="ECO:0000256" key="4">
    <source>
        <dbReference type="SAM" id="Phobius"/>
    </source>
</evidence>
<keyword evidence="7" id="KW-1185">Reference proteome</keyword>
<organism evidence="6 7">
    <name type="scientific">Roseovarius phycicola</name>
    <dbReference type="NCBI Taxonomy" id="3080976"/>
    <lineage>
        <taxon>Bacteria</taxon>
        <taxon>Pseudomonadati</taxon>
        <taxon>Pseudomonadota</taxon>
        <taxon>Alphaproteobacteria</taxon>
        <taxon>Rhodobacterales</taxon>
        <taxon>Roseobacteraceae</taxon>
        <taxon>Roseovarius</taxon>
    </lineage>
</organism>
<protein>
    <submittedName>
        <fullName evidence="6">GlxA family transcriptional regulator</fullName>
    </submittedName>
</protein>
<dbReference type="SUPFAM" id="SSF46689">
    <property type="entry name" value="Homeodomain-like"/>
    <property type="match status" value="2"/>
</dbReference>